<proteinExistence type="predicted"/>
<organism evidence="2 3">
    <name type="scientific">Cercospora beticola</name>
    <name type="common">Sugarbeet leaf spot fungus</name>
    <dbReference type="NCBI Taxonomy" id="122368"/>
    <lineage>
        <taxon>Eukaryota</taxon>
        <taxon>Fungi</taxon>
        <taxon>Dikarya</taxon>
        <taxon>Ascomycota</taxon>
        <taxon>Pezizomycotina</taxon>
        <taxon>Dothideomycetes</taxon>
        <taxon>Dothideomycetidae</taxon>
        <taxon>Mycosphaerellales</taxon>
        <taxon>Mycosphaerellaceae</taxon>
        <taxon>Cercospora</taxon>
    </lineage>
</organism>
<evidence type="ECO:0000313" key="2">
    <source>
        <dbReference type="EMBL" id="WPB06375.1"/>
    </source>
</evidence>
<accession>A0ABZ0P452</accession>
<protein>
    <submittedName>
        <fullName evidence="2">Uncharacterized protein</fullName>
    </submittedName>
</protein>
<feature type="region of interest" description="Disordered" evidence="1">
    <location>
        <begin position="27"/>
        <end position="51"/>
    </location>
</feature>
<reference evidence="2 3" key="1">
    <citation type="submission" date="2023-09" db="EMBL/GenBank/DDBJ databases">
        <title>Complete-Gapless Cercospora beticola genome.</title>
        <authorList>
            <person name="Wyatt N.A."/>
            <person name="Spanner R.E."/>
            <person name="Bolton M.D."/>
        </authorList>
    </citation>
    <scope>NUCLEOTIDE SEQUENCE [LARGE SCALE GENOMIC DNA]</scope>
    <source>
        <strain evidence="2">Cb09-40</strain>
    </source>
</reference>
<name>A0ABZ0P452_CERBT</name>
<sequence>MRSGPINLQESVVLREIVLARRSGSSFVARGSKPSAAVQDGPGQAEANDPDAPYLRTVLAYLLQQSTTPMLFAALQMDTTRADEKPFRRHSSNEVAQEGNVTIRDLSTSPQ</sequence>
<gene>
    <name evidence="2" type="ORF">RHO25_011032</name>
</gene>
<dbReference type="Proteomes" id="UP001302367">
    <property type="component" value="Chromosome 7"/>
</dbReference>
<dbReference type="GeneID" id="90644699"/>
<feature type="region of interest" description="Disordered" evidence="1">
    <location>
        <begin position="81"/>
        <end position="111"/>
    </location>
</feature>
<keyword evidence="3" id="KW-1185">Reference proteome</keyword>
<dbReference type="RefSeq" id="XP_065459423.1">
    <property type="nucleotide sequence ID" value="XM_065603351.1"/>
</dbReference>
<evidence type="ECO:0000313" key="3">
    <source>
        <dbReference type="Proteomes" id="UP001302367"/>
    </source>
</evidence>
<evidence type="ECO:0000256" key="1">
    <source>
        <dbReference type="SAM" id="MobiDB-lite"/>
    </source>
</evidence>
<dbReference type="EMBL" id="CP134190">
    <property type="protein sequence ID" value="WPB06375.1"/>
    <property type="molecule type" value="Genomic_DNA"/>
</dbReference>